<dbReference type="KEGG" id="cis:CINS_1376"/>
<feature type="transmembrane region" description="Helical" evidence="5">
    <location>
        <begin position="79"/>
        <end position="97"/>
    </location>
</feature>
<dbReference type="InterPro" id="IPR010096">
    <property type="entry name" value="NADH-Q_OxRdtase_suN/2"/>
</dbReference>
<feature type="transmembrane region" description="Helical" evidence="5">
    <location>
        <begin position="369"/>
        <end position="391"/>
    </location>
</feature>
<feature type="transmembrane region" description="Helical" evidence="5">
    <location>
        <begin position="40"/>
        <end position="59"/>
    </location>
</feature>
<evidence type="ECO:0000259" key="7">
    <source>
        <dbReference type="Pfam" id="PF00361"/>
    </source>
</evidence>
<evidence type="ECO:0000256" key="1">
    <source>
        <dbReference type="ARBA" id="ARBA00004127"/>
    </source>
</evidence>
<evidence type="ECO:0000313" key="9">
    <source>
        <dbReference type="Proteomes" id="UP000031163"/>
    </source>
</evidence>
<protein>
    <recommendedName>
        <fullName evidence="5">NADH-quinone oxidoreductase subunit N</fullName>
        <ecNumber evidence="5">7.1.1.-</ecNumber>
    </recommendedName>
    <alternativeName>
        <fullName evidence="5">NADH dehydrogenase I subunit N</fullName>
    </alternativeName>
    <alternativeName>
        <fullName evidence="5">NDH-1 subunit N</fullName>
    </alternativeName>
</protein>
<dbReference type="EC" id="7.1.1.-" evidence="5"/>
<feature type="transmembrane region" description="Helical" evidence="5">
    <location>
        <begin position="403"/>
        <end position="427"/>
    </location>
</feature>
<dbReference type="InterPro" id="IPR001750">
    <property type="entry name" value="ND/Mrp_TM"/>
</dbReference>
<reference evidence="8 9" key="1">
    <citation type="journal article" date="2014" name="Genome Biol. Evol.">
        <title>Comparative Genomics of the Campylobacter lari Group.</title>
        <authorList>
            <person name="Miller W.G."/>
            <person name="Yee E."/>
            <person name="Chapman M.H."/>
            <person name="Smith T.P."/>
            <person name="Bono J.L."/>
            <person name="Huynh S."/>
            <person name="Parker C.T."/>
            <person name="Vandamme P."/>
            <person name="Luong K."/>
            <person name="Korlach J."/>
        </authorList>
    </citation>
    <scope>NUCLEOTIDE SEQUENCE [LARGE SCALE GENOMIC DNA]</scope>
    <source>
        <strain evidence="8 9">NCTC 12927</strain>
    </source>
</reference>
<evidence type="ECO:0000256" key="5">
    <source>
        <dbReference type="HAMAP-Rule" id="MF_00445"/>
    </source>
</evidence>
<proteinExistence type="inferred from homology"/>
<name>A0A0A8H2W6_9BACT</name>
<keyword evidence="2 5" id="KW-0812">Transmembrane</keyword>
<dbReference type="PANTHER" id="PTHR22773">
    <property type="entry name" value="NADH DEHYDROGENASE"/>
    <property type="match status" value="1"/>
</dbReference>
<feature type="domain" description="NADH:quinone oxidoreductase/Mrp antiporter transmembrane" evidence="7">
    <location>
        <begin position="123"/>
        <end position="417"/>
    </location>
</feature>
<feature type="transmembrane region" description="Helical" evidence="5">
    <location>
        <begin position="199"/>
        <end position="223"/>
    </location>
</feature>
<evidence type="ECO:0000256" key="2">
    <source>
        <dbReference type="ARBA" id="ARBA00022692"/>
    </source>
</evidence>
<keyword evidence="4 5" id="KW-0472">Membrane</keyword>
<feature type="transmembrane region" description="Helical" evidence="5">
    <location>
        <begin position="448"/>
        <end position="466"/>
    </location>
</feature>
<keyword evidence="8" id="KW-0560">Oxidoreductase</keyword>
<evidence type="ECO:0000313" key="8">
    <source>
        <dbReference type="EMBL" id="AJC88332.1"/>
    </source>
</evidence>
<dbReference type="GO" id="GO:0012505">
    <property type="term" value="C:endomembrane system"/>
    <property type="evidence" value="ECO:0007669"/>
    <property type="project" value="UniProtKB-SubCell"/>
</dbReference>
<evidence type="ECO:0000256" key="6">
    <source>
        <dbReference type="RuleBase" id="RU000320"/>
    </source>
</evidence>
<keyword evidence="5" id="KW-0874">Quinone</keyword>
<dbReference type="Proteomes" id="UP000031163">
    <property type="component" value="Chromosome"/>
</dbReference>
<dbReference type="GeneID" id="74432157"/>
<dbReference type="GO" id="GO:0050136">
    <property type="term" value="F:NADH dehydrogenase (quinone) (non-electrogenic) activity"/>
    <property type="evidence" value="ECO:0007669"/>
    <property type="project" value="UniProtKB-UniRule"/>
</dbReference>
<evidence type="ECO:0000256" key="4">
    <source>
        <dbReference type="ARBA" id="ARBA00023136"/>
    </source>
</evidence>
<dbReference type="EMBL" id="CP007770">
    <property type="protein sequence ID" value="AJC88332.1"/>
    <property type="molecule type" value="Genomic_DNA"/>
</dbReference>
<keyword evidence="5" id="KW-0830">Ubiquinone</keyword>
<dbReference type="AlphaFoldDB" id="A0A0A8H2W6"/>
<feature type="transmembrane region" description="Helical" evidence="5">
    <location>
        <begin position="321"/>
        <end position="348"/>
    </location>
</feature>
<keyword evidence="5" id="KW-1278">Translocase</keyword>
<dbReference type="STRING" id="1031564.CINS_1376"/>
<accession>A0A0A8H2W6</accession>
<dbReference type="GO" id="GO:0005886">
    <property type="term" value="C:plasma membrane"/>
    <property type="evidence" value="ECO:0007669"/>
    <property type="project" value="UniProtKB-SubCell"/>
</dbReference>
<feature type="transmembrane region" description="Helical" evidence="5">
    <location>
        <begin position="159"/>
        <end position="179"/>
    </location>
</feature>
<dbReference type="HAMAP" id="MF_00445">
    <property type="entry name" value="NDH1_NuoN_1"/>
    <property type="match status" value="1"/>
</dbReference>
<comment type="function">
    <text evidence="5">NDH-1 shuttles electrons from NADH, via FMN and iron-sulfur (Fe-S) centers, to quinones in the respiratory chain. The immediate electron acceptor for the enzyme in this species is believed to be ubiquinone. Couples the redox reaction to proton translocation (for every two electrons transferred, four hydrogen ions are translocated across the cytoplasmic membrane), and thus conserves the redox energy in a proton gradient.</text>
</comment>
<comment type="subunit">
    <text evidence="5">NDH-1 is composed of 14 different subunits. Subunits NuoA, H, J, K, L, M, N constitute the membrane sector of the complex.</text>
</comment>
<dbReference type="RefSeq" id="WP_039651010.1">
    <property type="nucleotide sequence ID" value="NZ_CP007770.1"/>
</dbReference>
<dbReference type="GO" id="GO:0008137">
    <property type="term" value="F:NADH dehydrogenase (ubiquinone) activity"/>
    <property type="evidence" value="ECO:0007669"/>
    <property type="project" value="InterPro"/>
</dbReference>
<organism evidence="8 9">
    <name type="scientific">Campylobacter insulaenigrae NCTC 12927</name>
    <dbReference type="NCBI Taxonomy" id="1031564"/>
    <lineage>
        <taxon>Bacteria</taxon>
        <taxon>Pseudomonadati</taxon>
        <taxon>Campylobacterota</taxon>
        <taxon>Epsilonproteobacteria</taxon>
        <taxon>Campylobacterales</taxon>
        <taxon>Campylobacteraceae</taxon>
        <taxon>Campylobacter</taxon>
    </lineage>
</organism>
<keyword evidence="5" id="KW-0813">Transport</keyword>
<feature type="transmembrane region" description="Helical" evidence="5">
    <location>
        <begin position="292"/>
        <end position="309"/>
    </location>
</feature>
<gene>
    <name evidence="5 8" type="primary">nuoN</name>
    <name evidence="8" type="ORF">CINS_1376</name>
</gene>
<feature type="transmembrane region" description="Helical" evidence="5">
    <location>
        <begin position="127"/>
        <end position="147"/>
    </location>
</feature>
<feature type="transmembrane region" description="Helical" evidence="5">
    <location>
        <begin position="235"/>
        <end position="255"/>
    </location>
</feature>
<comment type="subcellular location">
    <subcellularLocation>
        <location evidence="5">Cell membrane</location>
        <topology evidence="5">Multi-pass membrane protein</topology>
    </subcellularLocation>
    <subcellularLocation>
        <location evidence="1">Endomembrane system</location>
        <topology evidence="1">Multi-pass membrane protein</topology>
    </subcellularLocation>
    <subcellularLocation>
        <location evidence="6">Membrane</location>
        <topology evidence="6">Multi-pass membrane protein</topology>
    </subcellularLocation>
</comment>
<sequence>MSVFGIEKLNFVLLWPILSLFFWAVALLLLSIFTKLSRNFYTSVSVIALLGNLLLLGMFNGFKLSDADAFFGLFISDNYAIFAQIIIVVFSIFYLIMDMKEKKVEFFPLFLFMIACLILMVSSTNLIVIFLALEGSSLALYTLIALRRTHNAISSSIKYFTIAAIGAGFFAFACAFVYLNTKSLDLLDLVNSEHISNPILLSAGVMFLVIIGIKLSIAPFHFWLKDVYYGAHATFVAFISVVPKIAMIIVVLRIFSALGGGVKFEYIVALLAIFSMLIASIVALVQNDVKKMLAYSSVTHSSFILAAIISEINLNFQDGGILYLMAISALFLYWIVFAFANYGLFLALSLFKESSYESFAGLFNKRPMLSIIIALLILCIAGIPPFGVFWGKLLILASILTSGYYIIVFAIAISSMIMLYAYLKILIYIFFKKSDCFQGEQLYLRQKIILCFCLIGSLCTGIFAFVK</sequence>
<comment type="catalytic activity">
    <reaction evidence="5">
        <text>a quinone + NADH + 5 H(+)(in) = a quinol + NAD(+) + 4 H(+)(out)</text>
        <dbReference type="Rhea" id="RHEA:57888"/>
        <dbReference type="ChEBI" id="CHEBI:15378"/>
        <dbReference type="ChEBI" id="CHEBI:24646"/>
        <dbReference type="ChEBI" id="CHEBI:57540"/>
        <dbReference type="ChEBI" id="CHEBI:57945"/>
        <dbReference type="ChEBI" id="CHEBI:132124"/>
    </reaction>
</comment>
<keyword evidence="5" id="KW-1003">Cell membrane</keyword>
<feature type="transmembrane region" description="Helical" evidence="5">
    <location>
        <begin position="267"/>
        <end position="285"/>
    </location>
</feature>
<dbReference type="Pfam" id="PF00361">
    <property type="entry name" value="Proton_antipo_M"/>
    <property type="match status" value="1"/>
</dbReference>
<dbReference type="GO" id="GO:0048038">
    <property type="term" value="F:quinone binding"/>
    <property type="evidence" value="ECO:0007669"/>
    <property type="project" value="UniProtKB-KW"/>
</dbReference>
<feature type="transmembrane region" description="Helical" evidence="5">
    <location>
        <begin position="104"/>
        <end position="121"/>
    </location>
</feature>
<keyword evidence="5" id="KW-0520">NAD</keyword>
<comment type="similarity">
    <text evidence="5">Belongs to the complex I subunit 2 family.</text>
</comment>
<dbReference type="HOGENOM" id="CLU_007100_1_4_7"/>
<feature type="transmembrane region" description="Helical" evidence="5">
    <location>
        <begin position="12"/>
        <end position="33"/>
    </location>
</feature>
<evidence type="ECO:0000256" key="3">
    <source>
        <dbReference type="ARBA" id="ARBA00022989"/>
    </source>
</evidence>
<dbReference type="GO" id="GO:0042773">
    <property type="term" value="P:ATP synthesis coupled electron transport"/>
    <property type="evidence" value="ECO:0007669"/>
    <property type="project" value="InterPro"/>
</dbReference>
<keyword evidence="3 5" id="KW-1133">Transmembrane helix</keyword>